<gene>
    <name evidence="3" type="ORF">NT02SARS_1038</name>
</gene>
<evidence type="ECO:0000256" key="2">
    <source>
        <dbReference type="ARBA" id="ARBA00022729"/>
    </source>
</evidence>
<dbReference type="EMBL" id="JH611190">
    <property type="protein sequence ID" value="EJP72628.1"/>
    <property type="molecule type" value="Genomic_DNA"/>
</dbReference>
<proteinExistence type="inferred from homology"/>
<dbReference type="PANTHER" id="PTHR30035:SF3">
    <property type="entry name" value="INTERMEMBRANE PHOSPHOLIPID TRANSPORT SYSTEM LIPOPROTEIN MLAA"/>
    <property type="match status" value="1"/>
</dbReference>
<dbReference type="Pfam" id="PF04333">
    <property type="entry name" value="MlaA"/>
    <property type="match status" value="1"/>
</dbReference>
<evidence type="ECO:0000256" key="1">
    <source>
        <dbReference type="ARBA" id="ARBA00010634"/>
    </source>
</evidence>
<evidence type="ECO:0000313" key="3">
    <source>
        <dbReference type="EMBL" id="EJP72628.1"/>
    </source>
</evidence>
<dbReference type="HOGENOM" id="CLU_059326_3_1_6"/>
<dbReference type="GO" id="GO:0120010">
    <property type="term" value="P:intermembrane phospholipid transfer"/>
    <property type="evidence" value="ECO:0007669"/>
    <property type="project" value="TreeGrafter"/>
</dbReference>
<sequence length="234" mass="26545">MKFNSILIILTFICFNIFSDEVSDPFENLNRNIYEFNEQVDQIVLKPTATLYSNITPRFLKKGISNFFDNLNEIDNSFNQLLQGKPLKSINDLSRFIINTSLGFGGLIDVASEFGLVEHDEDFGQTLAVWGFGEGPYLMLPFLGPSNGRDIFSRPVTSFFEGTFHMDNANVTISLTALDAIETREKLLQIESLISGDEYAFIKDSYSQSRTYEINDGLVLEDSFVDEMDDFLID</sequence>
<evidence type="ECO:0000313" key="4">
    <source>
        <dbReference type="Proteomes" id="UP000010116"/>
    </source>
</evidence>
<name>J5KBD3_9GAMM</name>
<dbReference type="Proteomes" id="UP000010116">
    <property type="component" value="Unassembled WGS sequence"/>
</dbReference>
<comment type="similarity">
    <text evidence="1">Belongs to the MlaA family.</text>
</comment>
<dbReference type="AlphaFoldDB" id="J5KBD3"/>
<dbReference type="InterPro" id="IPR007428">
    <property type="entry name" value="MlaA"/>
</dbReference>
<organism evidence="3 4">
    <name type="scientific">SAR86 cluster bacterium SAR86B</name>
    <dbReference type="NCBI Taxonomy" id="1123867"/>
    <lineage>
        <taxon>Bacteria</taxon>
        <taxon>Pseudomonadati</taxon>
        <taxon>Pseudomonadota</taxon>
        <taxon>Gammaproteobacteria</taxon>
        <taxon>SAR86 cluster</taxon>
    </lineage>
</organism>
<keyword evidence="3" id="KW-0449">Lipoprotein</keyword>
<reference evidence="3 4" key="1">
    <citation type="journal article" date="2012" name="ISME J.">
        <title>Genomic insights to SAR86, an abundant and uncultivated marine bacterial lineage.</title>
        <authorList>
            <person name="Dupont C.L."/>
            <person name="Rusch D.B."/>
            <person name="Yooseph S."/>
            <person name="Lombardo M.J."/>
            <person name="Richter R.A."/>
            <person name="Valas R."/>
            <person name="Novotny M."/>
            <person name="Yee-Greenbaum J."/>
            <person name="Selengut J.D."/>
            <person name="Haft D.H."/>
            <person name="Halpern A.L."/>
            <person name="Lasken R.S."/>
            <person name="Nealson K."/>
            <person name="Friedman R."/>
            <person name="Venter J.C."/>
        </authorList>
    </citation>
    <scope>NUCLEOTIDE SEQUENCE [LARGE SCALE GENOMIC DNA]</scope>
</reference>
<dbReference type="PRINTS" id="PR01805">
    <property type="entry name" value="VACJLIPOPROT"/>
</dbReference>
<accession>J5KBD3</accession>
<dbReference type="PANTHER" id="PTHR30035">
    <property type="entry name" value="LIPOPROTEIN VACJ-RELATED"/>
    <property type="match status" value="1"/>
</dbReference>
<keyword evidence="2" id="KW-0732">Signal</keyword>
<protein>
    <submittedName>
        <fullName evidence="3">Lipoprotein VacJ</fullName>
    </submittedName>
</protein>
<dbReference type="GO" id="GO:0016020">
    <property type="term" value="C:membrane"/>
    <property type="evidence" value="ECO:0007669"/>
    <property type="project" value="InterPro"/>
</dbReference>